<dbReference type="PANTHER" id="PTHR12147">
    <property type="entry name" value="METALLOPEPTIDASE M28 FAMILY MEMBER"/>
    <property type="match status" value="1"/>
</dbReference>
<dbReference type="InterPro" id="IPR045175">
    <property type="entry name" value="M28_fam"/>
</dbReference>
<proteinExistence type="predicted"/>
<evidence type="ECO:0000313" key="4">
    <source>
        <dbReference type="Proteomes" id="UP000659388"/>
    </source>
</evidence>
<organism evidence="3 4">
    <name type="scientific">Fulvivirga sediminis</name>
    <dbReference type="NCBI Taxonomy" id="2803949"/>
    <lineage>
        <taxon>Bacteria</taxon>
        <taxon>Pseudomonadati</taxon>
        <taxon>Bacteroidota</taxon>
        <taxon>Cytophagia</taxon>
        <taxon>Cytophagales</taxon>
        <taxon>Fulvivirgaceae</taxon>
        <taxon>Fulvivirga</taxon>
    </lineage>
</organism>
<protein>
    <submittedName>
        <fullName evidence="3">M28 family peptidase</fullName>
    </submittedName>
</protein>
<dbReference type="AlphaFoldDB" id="A0A937FAR7"/>
<evidence type="ECO:0000256" key="1">
    <source>
        <dbReference type="SAM" id="SignalP"/>
    </source>
</evidence>
<accession>A0A937FAR7</accession>
<evidence type="ECO:0000313" key="3">
    <source>
        <dbReference type="EMBL" id="MBL3657048.1"/>
    </source>
</evidence>
<dbReference type="Pfam" id="PF04389">
    <property type="entry name" value="Peptidase_M28"/>
    <property type="match status" value="1"/>
</dbReference>
<evidence type="ECO:0000259" key="2">
    <source>
        <dbReference type="Pfam" id="PF04389"/>
    </source>
</evidence>
<dbReference type="SUPFAM" id="SSF52025">
    <property type="entry name" value="PA domain"/>
    <property type="match status" value="1"/>
</dbReference>
<comment type="caution">
    <text evidence="3">The sequence shown here is derived from an EMBL/GenBank/DDBJ whole genome shotgun (WGS) entry which is preliminary data.</text>
</comment>
<dbReference type="InterPro" id="IPR046450">
    <property type="entry name" value="PA_dom_sf"/>
</dbReference>
<reference evidence="3" key="1">
    <citation type="submission" date="2021-01" db="EMBL/GenBank/DDBJ databases">
        <title>Fulvivirga kasyanovii gen. nov., sp nov., a novel member of the phylum Bacteroidetes isolated from seawater in a mussel farm.</title>
        <authorList>
            <person name="Zhao L.-H."/>
            <person name="Wang Z.-J."/>
        </authorList>
    </citation>
    <scope>NUCLEOTIDE SEQUENCE</scope>
    <source>
        <strain evidence="3">2943</strain>
    </source>
</reference>
<keyword evidence="4" id="KW-1185">Reference proteome</keyword>
<name>A0A937FAR7_9BACT</name>
<dbReference type="PANTHER" id="PTHR12147:SF26">
    <property type="entry name" value="PEPTIDASE M28 DOMAIN-CONTAINING PROTEIN"/>
    <property type="match status" value="1"/>
</dbReference>
<dbReference type="GO" id="GO:0008235">
    <property type="term" value="F:metalloexopeptidase activity"/>
    <property type="evidence" value="ECO:0007669"/>
    <property type="project" value="InterPro"/>
</dbReference>
<dbReference type="RefSeq" id="WP_202244840.1">
    <property type="nucleotide sequence ID" value="NZ_JAESIY010000006.1"/>
</dbReference>
<feature type="chain" id="PRO_5036906399" evidence="1">
    <location>
        <begin position="20"/>
        <end position="507"/>
    </location>
</feature>
<dbReference type="Gene3D" id="3.50.30.30">
    <property type="match status" value="1"/>
</dbReference>
<dbReference type="GO" id="GO:0006508">
    <property type="term" value="P:proteolysis"/>
    <property type="evidence" value="ECO:0007669"/>
    <property type="project" value="InterPro"/>
</dbReference>
<gene>
    <name evidence="3" type="ORF">JL102_12955</name>
</gene>
<keyword evidence="1" id="KW-0732">Signal</keyword>
<dbReference type="SUPFAM" id="SSF53187">
    <property type="entry name" value="Zn-dependent exopeptidases"/>
    <property type="match status" value="1"/>
</dbReference>
<dbReference type="InterPro" id="IPR007484">
    <property type="entry name" value="Peptidase_M28"/>
</dbReference>
<sequence>MRKLKLFLIAFVLTGSLYAQDKTAEKYASTITKEDLHEDLSILASDALEGRETGTRGQKMAAAFISAHFESLGLMAPVKNGDRKSYLQPVELYSTVPGDIFIEVNGKKKKNFEDIVYYGTSSTNNIITSDIVFAGNGSEEDFNQVKAEGKAALIFVNSLRDPKLMQNAEKAKVSVLFAVTDASDEDFKTTTNRFKRYLSGGRLSLEKPSIATGSADGVFLLSPTTAAEIFNTSAEKLRAAANDSGKKSLKKIKTSTIKYQTQQKVKTVSSENVLGYLEGSDKKNELVVVTAHYDHEGIKNGQVYNGADDDGSGTSAVLEIAEAFAKAKEDGNGPRRSMLFMTVTGEEKGLLGSSYYTSNPVFPLENTVVDLNIDMIGRIDEKHKDDINYLYLVGADKLSSELHTISEKANDTYTKFELDYTYNDENHPERIYYRSDHWNFAKNNIPVIFYFNGTHEDYHQPTDTVDKINFDLLEKRAKLVFYTAWELANREERIKVDKPSEQKVNQE</sequence>
<feature type="signal peptide" evidence="1">
    <location>
        <begin position="1"/>
        <end position="19"/>
    </location>
</feature>
<dbReference type="Gene3D" id="3.40.630.10">
    <property type="entry name" value="Zn peptidases"/>
    <property type="match status" value="1"/>
</dbReference>
<dbReference type="Proteomes" id="UP000659388">
    <property type="component" value="Unassembled WGS sequence"/>
</dbReference>
<dbReference type="EMBL" id="JAESIY010000006">
    <property type="protein sequence ID" value="MBL3657048.1"/>
    <property type="molecule type" value="Genomic_DNA"/>
</dbReference>
<feature type="domain" description="Peptidase M28" evidence="2">
    <location>
        <begin position="272"/>
        <end position="482"/>
    </location>
</feature>